<dbReference type="AlphaFoldDB" id="A0A8T0RMD2"/>
<dbReference type="GO" id="GO:0006297">
    <property type="term" value="P:nucleotide-excision repair, DNA gap filling"/>
    <property type="evidence" value="ECO:0007669"/>
    <property type="project" value="TreeGrafter"/>
</dbReference>
<evidence type="ECO:0000256" key="4">
    <source>
        <dbReference type="ARBA" id="ARBA00023242"/>
    </source>
</evidence>
<dbReference type="InterPro" id="IPR019038">
    <property type="entry name" value="POLD3"/>
</dbReference>
<dbReference type="GO" id="GO:0003887">
    <property type="term" value="F:DNA-directed DNA polymerase activity"/>
    <property type="evidence" value="ECO:0007669"/>
    <property type="project" value="TreeGrafter"/>
</dbReference>
<dbReference type="Gene3D" id="3.90.1030.20">
    <property type="entry name" value="DNA polymerase delta, p66 (Cdc27) subunit, wHTH domain"/>
    <property type="match status" value="1"/>
</dbReference>
<evidence type="ECO:0000256" key="1">
    <source>
        <dbReference type="ARBA" id="ARBA00004123"/>
    </source>
</evidence>
<evidence type="ECO:0000313" key="6">
    <source>
        <dbReference type="EMBL" id="KAG2586295.1"/>
    </source>
</evidence>
<keyword evidence="4" id="KW-0539">Nucleus</keyword>
<comment type="subcellular location">
    <subcellularLocation>
        <location evidence="1">Nucleus</location>
    </subcellularLocation>
</comment>
<feature type="region of interest" description="Disordered" evidence="5">
    <location>
        <begin position="325"/>
        <end position="358"/>
    </location>
</feature>
<evidence type="ECO:0000256" key="3">
    <source>
        <dbReference type="ARBA" id="ARBA00022705"/>
    </source>
</evidence>
<comment type="caution">
    <text evidence="6">The sequence shown here is derived from an EMBL/GenBank/DDBJ whole genome shotgun (WGS) entry which is preliminary data.</text>
</comment>
<dbReference type="GO" id="GO:0006271">
    <property type="term" value="P:DNA strand elongation involved in DNA replication"/>
    <property type="evidence" value="ECO:0007669"/>
    <property type="project" value="TreeGrafter"/>
</dbReference>
<name>A0A8T0RMD2_PANVG</name>
<accession>A0A8T0RMD2</accession>
<evidence type="ECO:0000256" key="5">
    <source>
        <dbReference type="SAM" id="MobiDB-lite"/>
    </source>
</evidence>
<keyword evidence="3" id="KW-0235">DNA replication</keyword>
<organism evidence="6 7">
    <name type="scientific">Panicum virgatum</name>
    <name type="common">Blackwell switchgrass</name>
    <dbReference type="NCBI Taxonomy" id="38727"/>
    <lineage>
        <taxon>Eukaryota</taxon>
        <taxon>Viridiplantae</taxon>
        <taxon>Streptophyta</taxon>
        <taxon>Embryophyta</taxon>
        <taxon>Tracheophyta</taxon>
        <taxon>Spermatophyta</taxon>
        <taxon>Magnoliopsida</taxon>
        <taxon>Liliopsida</taxon>
        <taxon>Poales</taxon>
        <taxon>Poaceae</taxon>
        <taxon>PACMAD clade</taxon>
        <taxon>Panicoideae</taxon>
        <taxon>Panicodae</taxon>
        <taxon>Paniceae</taxon>
        <taxon>Panicinae</taxon>
        <taxon>Panicum</taxon>
        <taxon>Panicum sect. Hiantes</taxon>
    </lineage>
</organism>
<dbReference type="Proteomes" id="UP000823388">
    <property type="component" value="Chromosome 5N"/>
</dbReference>
<dbReference type="GO" id="GO:1904161">
    <property type="term" value="P:DNA synthesis involved in UV-damage excision repair"/>
    <property type="evidence" value="ECO:0007669"/>
    <property type="project" value="TreeGrafter"/>
</dbReference>
<dbReference type="EMBL" id="CM029046">
    <property type="protein sequence ID" value="KAG2586295.1"/>
    <property type="molecule type" value="Genomic_DNA"/>
</dbReference>
<dbReference type="FunFam" id="3.90.1030.20:FF:000002">
    <property type="entry name" value="DNA polymerase delta subunit"/>
    <property type="match status" value="1"/>
</dbReference>
<dbReference type="InterPro" id="IPR041913">
    <property type="entry name" value="POLD3_sf"/>
</dbReference>
<feature type="compositionally biased region" description="Low complexity" evidence="5">
    <location>
        <begin position="479"/>
        <end position="496"/>
    </location>
</feature>
<feature type="region of interest" description="Disordered" evidence="5">
    <location>
        <begin position="155"/>
        <end position="179"/>
    </location>
</feature>
<sequence length="515" mass="55394">MAGGAVDQSLLDLLPQIHALFSDPLRVISYKWLSRNFSVSSNDAKRLLQEFVDKNGTDLQVIYSVSGWLKNNPQNYCVKLTSGPKLEEARQAFKDSCSVQVYSIQACIPKDTAVLWNPEFVQAEELFNQPFYEDNCLRDNRFCGVLNSFVKRTSSGKHVNSLPPKPVTSATAAAPSKPIVTPTEQFVTARQQDLPGLSNLKQGAGNKSEKDNSAVLNKAGNAPVVKEPSVAAHANKNKAQNGKALPGNGGSLANMWGRASAKPKPPATTNSAAVASVAATADAQICAKEEADADSSDDEQGIKYKRGSCCANNKKRRAVFDFSDDEEDDNIARVASPELPKQHSPDPVTETAEDTRVNQKNLENKDDVPNNVKGCSRGLESEFTSECKTKSVNTMNHSGITLKEKSSEPPVNDTKLNSTAKPASTSPKRRKVLKTRIDERGREVTEVVWEGEASAGDKTEKNVTTTAASGPTLPSKPQPSANSDKSKAPSKAAASKKPAKGGTKQGSIMSFFKKA</sequence>
<reference evidence="6" key="1">
    <citation type="submission" date="2020-05" db="EMBL/GenBank/DDBJ databases">
        <title>WGS assembly of Panicum virgatum.</title>
        <authorList>
            <person name="Lovell J.T."/>
            <person name="Jenkins J."/>
            <person name="Shu S."/>
            <person name="Juenger T.E."/>
            <person name="Schmutz J."/>
        </authorList>
    </citation>
    <scope>NUCLEOTIDE SEQUENCE</scope>
    <source>
        <strain evidence="6">AP13</strain>
    </source>
</reference>
<feature type="compositionally biased region" description="Polar residues" evidence="5">
    <location>
        <begin position="414"/>
        <end position="426"/>
    </location>
</feature>
<evidence type="ECO:0000256" key="2">
    <source>
        <dbReference type="ARBA" id="ARBA00017589"/>
    </source>
</evidence>
<dbReference type="GO" id="GO:0043625">
    <property type="term" value="C:delta DNA polymerase complex"/>
    <property type="evidence" value="ECO:0007669"/>
    <property type="project" value="InterPro"/>
</dbReference>
<feature type="region of interest" description="Disordered" evidence="5">
    <location>
        <begin position="398"/>
        <end position="515"/>
    </location>
</feature>
<keyword evidence="7" id="KW-1185">Reference proteome</keyword>
<evidence type="ECO:0000313" key="7">
    <source>
        <dbReference type="Proteomes" id="UP000823388"/>
    </source>
</evidence>
<dbReference type="PANTHER" id="PTHR17598">
    <property type="entry name" value="DNA POLYMERASE DELTA SUBUNIT 3"/>
    <property type="match status" value="1"/>
</dbReference>
<dbReference type="PANTHER" id="PTHR17598:SF13">
    <property type="entry name" value="DNA POLYMERASE DELTA SUBUNIT 3"/>
    <property type="match status" value="1"/>
</dbReference>
<feature type="region of interest" description="Disordered" evidence="5">
    <location>
        <begin position="193"/>
        <end position="212"/>
    </location>
</feature>
<proteinExistence type="predicted"/>
<gene>
    <name evidence="6" type="ORF">PVAP13_5NG043400</name>
</gene>
<protein>
    <recommendedName>
        <fullName evidence="2">DNA polymerase delta subunit 3</fullName>
    </recommendedName>
</protein>
<feature type="compositionally biased region" description="Basic and acidic residues" evidence="5">
    <location>
        <begin position="435"/>
        <end position="445"/>
    </location>
</feature>
<dbReference type="OrthoDB" id="514823at2759"/>
<dbReference type="Pfam" id="PF09507">
    <property type="entry name" value="CDC27"/>
    <property type="match status" value="1"/>
</dbReference>